<feature type="domain" description="Endothelin-like toxin" evidence="7">
    <location>
        <begin position="141"/>
        <end position="162"/>
    </location>
</feature>
<dbReference type="PANTHER" id="PTHR13874:SF9">
    <property type="entry name" value="ENDOTHELIN-2"/>
    <property type="match status" value="1"/>
</dbReference>
<evidence type="ECO:0000259" key="7">
    <source>
        <dbReference type="SMART" id="SM00272"/>
    </source>
</evidence>
<evidence type="ECO:0000256" key="5">
    <source>
        <dbReference type="ARBA" id="ARBA00023322"/>
    </source>
</evidence>
<dbReference type="SMART" id="SM00272">
    <property type="entry name" value="END"/>
    <property type="match status" value="2"/>
</dbReference>
<dbReference type="Pfam" id="PF00322">
    <property type="entry name" value="Endothelin"/>
    <property type="match status" value="1"/>
</dbReference>
<evidence type="ECO:0000256" key="1">
    <source>
        <dbReference type="ARBA" id="ARBA00004613"/>
    </source>
</evidence>
<dbReference type="GeneTree" id="ENSGT00950000183053"/>
<dbReference type="AlphaFoldDB" id="A0A3B3QCN9"/>
<dbReference type="Proteomes" id="UP000261540">
    <property type="component" value="Unplaced"/>
</dbReference>
<comment type="similarity">
    <text evidence="2">Belongs to the endothelin/sarafotoxin family.</text>
</comment>
<evidence type="ECO:0000256" key="3">
    <source>
        <dbReference type="ARBA" id="ARBA00022525"/>
    </source>
</evidence>
<accession>A0A3B3QCN9</accession>
<dbReference type="InterPro" id="IPR020475">
    <property type="entry name" value="Endothelin"/>
</dbReference>
<evidence type="ECO:0000256" key="4">
    <source>
        <dbReference type="ARBA" id="ARBA00022858"/>
    </source>
</evidence>
<dbReference type="InterPro" id="IPR001928">
    <property type="entry name" value="Endothln-like_toxin"/>
</dbReference>
<dbReference type="STRING" id="1676925.ENSPKIP00000003390"/>
<dbReference type="GO" id="GO:0014826">
    <property type="term" value="P:vein smooth muscle contraction"/>
    <property type="evidence" value="ECO:0007669"/>
    <property type="project" value="TreeGrafter"/>
</dbReference>
<evidence type="ECO:0000256" key="2">
    <source>
        <dbReference type="ARBA" id="ARBA00010959"/>
    </source>
</evidence>
<dbReference type="GO" id="GO:0005615">
    <property type="term" value="C:extracellular space"/>
    <property type="evidence" value="ECO:0007669"/>
    <property type="project" value="TreeGrafter"/>
</dbReference>
<dbReference type="GO" id="GO:0019229">
    <property type="term" value="P:regulation of vasoconstriction"/>
    <property type="evidence" value="ECO:0007669"/>
    <property type="project" value="InterPro"/>
</dbReference>
<dbReference type="InterPro" id="IPR019764">
    <property type="entry name" value="Endothelin_toxin_CS"/>
</dbReference>
<proteinExistence type="inferred from homology"/>
<dbReference type="GO" id="GO:0005179">
    <property type="term" value="F:hormone activity"/>
    <property type="evidence" value="ECO:0007669"/>
    <property type="project" value="TreeGrafter"/>
</dbReference>
<dbReference type="PRINTS" id="PR00365">
    <property type="entry name" value="ENDOTHELIN"/>
</dbReference>
<protein>
    <recommendedName>
        <fullName evidence="7">Endothelin-like toxin domain-containing protein</fullName>
    </recommendedName>
</protein>
<keyword evidence="3" id="KW-0964">Secreted</keyword>
<feature type="domain" description="Endothelin-like toxin" evidence="7">
    <location>
        <begin position="95"/>
        <end position="116"/>
    </location>
</feature>
<feature type="region of interest" description="Disordered" evidence="6">
    <location>
        <begin position="191"/>
        <end position="213"/>
    </location>
</feature>
<dbReference type="Ensembl" id="ENSPKIT00000027351.1">
    <property type="protein sequence ID" value="ENSPKIP00000003390.1"/>
    <property type="gene ID" value="ENSPKIG00000020906.1"/>
</dbReference>
<dbReference type="PROSITE" id="PS00270">
    <property type="entry name" value="ENDOTHELIN"/>
    <property type="match status" value="2"/>
</dbReference>
<evidence type="ECO:0000256" key="6">
    <source>
        <dbReference type="SAM" id="MobiDB-lite"/>
    </source>
</evidence>
<dbReference type="PANTHER" id="PTHR13874">
    <property type="entry name" value="ENDOTHELIN"/>
    <property type="match status" value="1"/>
</dbReference>
<comment type="subcellular location">
    <subcellularLocation>
        <location evidence="1">Secreted</location>
    </subcellularLocation>
</comment>
<dbReference type="GO" id="GO:0003100">
    <property type="term" value="P:regulation of systemic arterial blood pressure by endothelin"/>
    <property type="evidence" value="ECO:0007669"/>
    <property type="project" value="TreeGrafter"/>
</dbReference>
<dbReference type="GO" id="GO:0031708">
    <property type="term" value="F:endothelin B receptor binding"/>
    <property type="evidence" value="ECO:0007669"/>
    <property type="project" value="TreeGrafter"/>
</dbReference>
<keyword evidence="9" id="KW-1185">Reference proteome</keyword>
<reference evidence="8" key="1">
    <citation type="submission" date="2025-08" db="UniProtKB">
        <authorList>
            <consortium name="Ensembl"/>
        </authorList>
    </citation>
    <scope>IDENTIFICATION</scope>
</reference>
<evidence type="ECO:0000313" key="8">
    <source>
        <dbReference type="Ensembl" id="ENSPKIP00000003390.1"/>
    </source>
</evidence>
<evidence type="ECO:0000313" key="9">
    <source>
        <dbReference type="Proteomes" id="UP000261540"/>
    </source>
</evidence>
<dbReference type="GO" id="GO:0006874">
    <property type="term" value="P:intracellular calcium ion homeostasis"/>
    <property type="evidence" value="ECO:0007669"/>
    <property type="project" value="TreeGrafter"/>
</dbReference>
<name>A0A3B3QCN9_9TELE</name>
<keyword evidence="5" id="KW-0839">Vasoconstrictor</keyword>
<sequence length="213" mass="23218">MTSARLYISSRAASLQTKSAAAQQAAVGDLPVLSGFTCSSLTRTLNSPAMAACLHFLAVVTLILCLSLQEGFGHPLSRQSELPPKLTPQHVRVKRCSCNNQMDTECHYFCHLDIIWVNTPSKMTLYGLGSPLSRRRRSAQRCACASLSDRTCSSFCRRSSENVSTWEPSSISGRSGSSLLASLRDAARTNTQVVSWGVSPRKKSPEPQGPRNR</sequence>
<organism evidence="8 9">
    <name type="scientific">Paramormyrops kingsleyae</name>
    <dbReference type="NCBI Taxonomy" id="1676925"/>
    <lineage>
        <taxon>Eukaryota</taxon>
        <taxon>Metazoa</taxon>
        <taxon>Chordata</taxon>
        <taxon>Craniata</taxon>
        <taxon>Vertebrata</taxon>
        <taxon>Euteleostomi</taxon>
        <taxon>Actinopterygii</taxon>
        <taxon>Neopterygii</taxon>
        <taxon>Teleostei</taxon>
        <taxon>Osteoglossocephala</taxon>
        <taxon>Osteoglossomorpha</taxon>
        <taxon>Osteoglossiformes</taxon>
        <taxon>Mormyridae</taxon>
        <taxon>Paramormyrops</taxon>
    </lineage>
</organism>
<reference evidence="8" key="2">
    <citation type="submission" date="2025-09" db="UniProtKB">
        <authorList>
            <consortium name="Ensembl"/>
        </authorList>
    </citation>
    <scope>IDENTIFICATION</scope>
</reference>
<keyword evidence="4" id="KW-0838">Vasoactive</keyword>